<evidence type="ECO:0000259" key="1">
    <source>
        <dbReference type="Pfam" id="PF00534"/>
    </source>
</evidence>
<dbReference type="PANTHER" id="PTHR12526:SF625">
    <property type="entry name" value="PHOSPHATIDYLINOSITOL GLYCAN-CLASS A"/>
    <property type="match status" value="1"/>
</dbReference>
<dbReference type="InterPro" id="IPR001296">
    <property type="entry name" value="Glyco_trans_1"/>
</dbReference>
<evidence type="ECO:0000259" key="2">
    <source>
        <dbReference type="Pfam" id="PF13439"/>
    </source>
</evidence>
<dbReference type="InterPro" id="IPR028098">
    <property type="entry name" value="Glyco_trans_4-like_N"/>
</dbReference>
<feature type="domain" description="Glycosyltransferase subfamily 4-like N-terminal" evidence="2">
    <location>
        <begin position="51"/>
        <end position="165"/>
    </location>
</feature>
<protein>
    <submittedName>
        <fullName evidence="3">Glycosyltransferase</fullName>
    </submittedName>
</protein>
<dbReference type="Pfam" id="PF00534">
    <property type="entry name" value="Glycos_transf_1"/>
    <property type="match status" value="1"/>
</dbReference>
<dbReference type="RefSeq" id="WP_166537154.1">
    <property type="nucleotide sequence ID" value="NZ_JAABLM010000009.1"/>
</dbReference>
<keyword evidence="4" id="KW-1185">Reference proteome</keyword>
<dbReference type="EMBL" id="JAABLM010000009">
    <property type="protein sequence ID" value="NBL65331.1"/>
    <property type="molecule type" value="Genomic_DNA"/>
</dbReference>
<gene>
    <name evidence="3" type="ORF">GV828_08995</name>
</gene>
<dbReference type="SUPFAM" id="SSF53756">
    <property type="entry name" value="UDP-Glycosyltransferase/glycogen phosphorylase"/>
    <property type="match status" value="1"/>
</dbReference>
<dbReference type="PANTHER" id="PTHR12526">
    <property type="entry name" value="GLYCOSYLTRANSFERASE"/>
    <property type="match status" value="1"/>
</dbReference>
<proteinExistence type="predicted"/>
<dbReference type="Pfam" id="PF13439">
    <property type="entry name" value="Glyco_transf_4"/>
    <property type="match status" value="1"/>
</dbReference>
<organism evidence="3 4">
    <name type="scientific">Flavobacterium ichthyis</name>
    <dbReference type="NCBI Taxonomy" id="2698827"/>
    <lineage>
        <taxon>Bacteria</taxon>
        <taxon>Pseudomonadati</taxon>
        <taxon>Bacteroidota</taxon>
        <taxon>Flavobacteriia</taxon>
        <taxon>Flavobacteriales</taxon>
        <taxon>Flavobacteriaceae</taxon>
        <taxon>Flavobacterium</taxon>
    </lineage>
</organism>
<accession>A0ABW9Z8V3</accession>
<name>A0ABW9Z8V3_9FLAO</name>
<dbReference type="Gene3D" id="3.40.50.2000">
    <property type="entry name" value="Glycogen Phosphorylase B"/>
    <property type="match status" value="2"/>
</dbReference>
<comment type="caution">
    <text evidence="3">The sequence shown here is derived from an EMBL/GenBank/DDBJ whole genome shotgun (WGS) entry which is preliminary data.</text>
</comment>
<dbReference type="Proteomes" id="UP000798602">
    <property type="component" value="Unassembled WGS sequence"/>
</dbReference>
<evidence type="ECO:0000313" key="3">
    <source>
        <dbReference type="EMBL" id="NBL65331.1"/>
    </source>
</evidence>
<sequence>MGKTKICLIGINFSNGGADKIHAVMSNYFFSQGFEVHNVIFNDLITYEFSGKLINLGKIEAGSFRKFFILKKFISDNNFDFIVDFRNRNNQWKEFLITKFLYTKPYIITVHSYQTSWYFPENKWLSQNIFKKAYAIVTVSKLIEAKVREKYGYQNVTTIYNMLETQAIERKLQQHFEVDFKYILAVGRMVLDNNKQFNLLIESYAKSMLPQKNIKLLFLGDGPQKPALISLAKQLNVEDQIVFEGFVDNPFIYMKNATFTTLTSKNEGLPNIIMESLACGTPVISFDCKSGPSELIFNEENGLLVEDQNFKKLVEAMNRMIDDEKLHEKCKANAKSSVARFSPEIIGKQWISLLQSKP</sequence>
<evidence type="ECO:0000313" key="4">
    <source>
        <dbReference type="Proteomes" id="UP000798602"/>
    </source>
</evidence>
<reference evidence="4" key="1">
    <citation type="submission" date="2020-01" db="EMBL/GenBank/DDBJ databases">
        <title>Sphingomonas sp. strain CSW-10.</title>
        <authorList>
            <person name="Chen W.-M."/>
        </authorList>
    </citation>
    <scope>NUCLEOTIDE SEQUENCE [LARGE SCALE GENOMIC DNA]</scope>
    <source>
        <strain evidence="4">NST-5</strain>
    </source>
</reference>
<feature type="domain" description="Glycosyl transferase family 1" evidence="1">
    <location>
        <begin position="176"/>
        <end position="336"/>
    </location>
</feature>